<feature type="region of interest" description="Disordered" evidence="1">
    <location>
        <begin position="341"/>
        <end position="360"/>
    </location>
</feature>
<evidence type="ECO:0000256" key="1">
    <source>
        <dbReference type="SAM" id="MobiDB-lite"/>
    </source>
</evidence>
<organism evidence="2 3">
    <name type="scientific">Pristionchus mayeri</name>
    <dbReference type="NCBI Taxonomy" id="1317129"/>
    <lineage>
        <taxon>Eukaryota</taxon>
        <taxon>Metazoa</taxon>
        <taxon>Ecdysozoa</taxon>
        <taxon>Nematoda</taxon>
        <taxon>Chromadorea</taxon>
        <taxon>Rhabditida</taxon>
        <taxon>Rhabditina</taxon>
        <taxon>Diplogasteromorpha</taxon>
        <taxon>Diplogasteroidea</taxon>
        <taxon>Neodiplogasteridae</taxon>
        <taxon>Pristionchus</taxon>
    </lineage>
</organism>
<evidence type="ECO:0000313" key="3">
    <source>
        <dbReference type="Proteomes" id="UP001328107"/>
    </source>
</evidence>
<dbReference type="Gene3D" id="2.60.120.200">
    <property type="match status" value="1"/>
</dbReference>
<dbReference type="InterPro" id="IPR013320">
    <property type="entry name" value="ConA-like_dom_sf"/>
</dbReference>
<comment type="caution">
    <text evidence="2">The sequence shown here is derived from an EMBL/GenBank/DDBJ whole genome shotgun (WGS) entry which is preliminary data.</text>
</comment>
<keyword evidence="3" id="KW-1185">Reference proteome</keyword>
<protein>
    <recommendedName>
        <fullName evidence="4">Galectin</fullName>
    </recommendedName>
</protein>
<proteinExistence type="predicted"/>
<evidence type="ECO:0000313" key="2">
    <source>
        <dbReference type="EMBL" id="GMR39943.1"/>
    </source>
</evidence>
<dbReference type="SUPFAM" id="SSF49899">
    <property type="entry name" value="Concanavalin A-like lectins/glucanases"/>
    <property type="match status" value="1"/>
</dbReference>
<accession>A0AAN4ZK92</accession>
<reference evidence="3" key="1">
    <citation type="submission" date="2022-10" db="EMBL/GenBank/DDBJ databases">
        <title>Genome assembly of Pristionchus species.</title>
        <authorList>
            <person name="Yoshida K."/>
            <person name="Sommer R.J."/>
        </authorList>
    </citation>
    <scope>NUCLEOTIDE SEQUENCE [LARGE SCALE GENOMIC DNA]</scope>
    <source>
        <strain evidence="3">RS5460</strain>
    </source>
</reference>
<dbReference type="EMBL" id="BTRK01000003">
    <property type="protein sequence ID" value="GMR39943.1"/>
    <property type="molecule type" value="Genomic_DNA"/>
</dbReference>
<name>A0AAN4ZK92_9BILA</name>
<dbReference type="Proteomes" id="UP001328107">
    <property type="component" value="Unassembled WGS sequence"/>
</dbReference>
<dbReference type="AlphaFoldDB" id="A0AAN4ZK92"/>
<feature type="compositionally biased region" description="Pro residues" evidence="1">
    <location>
        <begin position="251"/>
        <end position="262"/>
    </location>
</feature>
<evidence type="ECO:0008006" key="4">
    <source>
        <dbReference type="Google" id="ProtNLM"/>
    </source>
</evidence>
<feature type="non-terminal residue" evidence="2">
    <location>
        <position position="1"/>
    </location>
</feature>
<feature type="region of interest" description="Disordered" evidence="1">
    <location>
        <begin position="240"/>
        <end position="284"/>
    </location>
</feature>
<gene>
    <name evidence="2" type="ORF">PMAYCL1PPCAC_10138</name>
</gene>
<sequence length="426" mass="46559">VQSYTRLCIDCIACFNSLFISQLDMEQRFTLPGLPLHRELQAPVTIGTQFSVRATPIEHDKNTVTFTLVTDKSEAALEITLHLPDKHGRSAKLRAISRSATSESSPLEKEVSTLAVNKELILGVIVKEHVFEIYLDTVFLLPFVHRMNPSEIKKIVLDGAMICNEVVVVPVKTDMPPLPQYNEVSLNTRLLQPTLPPQPAPRGSPAGAVAVLPPYPAGTLQPPVAAAVQRPEVVAASIIGKPPQPDWTAPVSPPPMQMPQPHPAQQIPTMHQQLAPPPLPPRISSGAPPVVPTTSAGSPAAPPVAPMQYGVAPLPPQAYPHSGGTGPQFQNIQQVPGISYATGQQQHQQHTQSTQQQQPYTQYPGYYTGASYGAQYYPNFPVSGYAPGVQYQYPAQYSVQCHAYPSVYMNSHCNSDYNYWHHHHHC</sequence>